<evidence type="ECO:0000313" key="4">
    <source>
        <dbReference type="Proteomes" id="UP000294194"/>
    </source>
</evidence>
<comment type="caution">
    <text evidence="3">The sequence shown here is derived from an EMBL/GenBank/DDBJ whole genome shotgun (WGS) entry which is preliminary data.</text>
</comment>
<feature type="region of interest" description="Disordered" evidence="1">
    <location>
        <begin position="75"/>
        <end position="96"/>
    </location>
</feature>
<evidence type="ECO:0000313" key="3">
    <source>
        <dbReference type="EMBL" id="TBN57154.1"/>
    </source>
</evidence>
<protein>
    <submittedName>
        <fullName evidence="3">Uncharacterized protein</fullName>
    </submittedName>
</protein>
<name>A0A4Q9GSN1_9MICO</name>
<keyword evidence="2" id="KW-0812">Transmembrane</keyword>
<proteinExistence type="predicted"/>
<sequence>MDESPKDTGFIVRTSFVVAALAVVGGMVALLIGALGHSRGSEGFYSWIGISIWLLTPGACLAMLTLLVVHWPRGGHQHGSDSLDSMLENTGQGTRR</sequence>
<accession>A0A4Q9GSN1</accession>
<gene>
    <name evidence="3" type="ORF">EYE40_06935</name>
</gene>
<feature type="transmembrane region" description="Helical" evidence="2">
    <location>
        <begin position="44"/>
        <end position="69"/>
    </location>
</feature>
<organism evidence="3 4">
    <name type="scientific">Glaciihabitans arcticus</name>
    <dbReference type="NCBI Taxonomy" id="2668039"/>
    <lineage>
        <taxon>Bacteria</taxon>
        <taxon>Bacillati</taxon>
        <taxon>Actinomycetota</taxon>
        <taxon>Actinomycetes</taxon>
        <taxon>Micrococcales</taxon>
        <taxon>Microbacteriaceae</taxon>
        <taxon>Glaciihabitans</taxon>
    </lineage>
</organism>
<keyword evidence="4" id="KW-1185">Reference proteome</keyword>
<dbReference type="EMBL" id="SISG01000001">
    <property type="protein sequence ID" value="TBN57154.1"/>
    <property type="molecule type" value="Genomic_DNA"/>
</dbReference>
<reference evidence="4" key="1">
    <citation type="submission" date="2019-02" db="EMBL/GenBank/DDBJ databases">
        <title>Glaciihabitans arcticus sp. nov., a psychrotolerant bacterium isolated from polar soil.</title>
        <authorList>
            <person name="Dahal R.H."/>
        </authorList>
    </citation>
    <scope>NUCLEOTIDE SEQUENCE [LARGE SCALE GENOMIC DNA]</scope>
    <source>
        <strain evidence="4">RP-3-7</strain>
    </source>
</reference>
<dbReference type="AlphaFoldDB" id="A0A4Q9GSN1"/>
<dbReference type="RefSeq" id="WP_130981265.1">
    <property type="nucleotide sequence ID" value="NZ_SISG01000001.1"/>
</dbReference>
<keyword evidence="2" id="KW-1133">Transmembrane helix</keyword>
<evidence type="ECO:0000256" key="1">
    <source>
        <dbReference type="SAM" id="MobiDB-lite"/>
    </source>
</evidence>
<feature type="compositionally biased region" description="Polar residues" evidence="1">
    <location>
        <begin position="80"/>
        <end position="96"/>
    </location>
</feature>
<keyword evidence="2" id="KW-0472">Membrane</keyword>
<dbReference type="Proteomes" id="UP000294194">
    <property type="component" value="Unassembled WGS sequence"/>
</dbReference>
<feature type="transmembrane region" description="Helical" evidence="2">
    <location>
        <begin position="12"/>
        <end position="32"/>
    </location>
</feature>
<evidence type="ECO:0000256" key="2">
    <source>
        <dbReference type="SAM" id="Phobius"/>
    </source>
</evidence>